<accession>A0A1H5KTC1</accession>
<organism evidence="2 3">
    <name type="scientific">Ruania alba</name>
    <dbReference type="NCBI Taxonomy" id="648782"/>
    <lineage>
        <taxon>Bacteria</taxon>
        <taxon>Bacillati</taxon>
        <taxon>Actinomycetota</taxon>
        <taxon>Actinomycetes</taxon>
        <taxon>Micrococcales</taxon>
        <taxon>Ruaniaceae</taxon>
        <taxon>Ruania</taxon>
    </lineage>
</organism>
<sequence>MTTHAHGHSHDAAEHTGVVARGLAGIIGGLVGGILFGVLMAMMGMLETVAMLVGSNSPVVGGVVHLAIAAGFGVLFAVLWTRAGLPGLLIGGAVYGAIVWVVGALLIMPVWLGEPVLEINAMTLQSLMGHVIYGIALGGTLFGLRHRGH</sequence>
<keyword evidence="1" id="KW-1133">Transmembrane helix</keyword>
<evidence type="ECO:0000313" key="2">
    <source>
        <dbReference type="EMBL" id="SEE68075.1"/>
    </source>
</evidence>
<dbReference type="AlphaFoldDB" id="A0A1H5KTC1"/>
<dbReference type="EMBL" id="FNTX01000002">
    <property type="protein sequence ID" value="SEE68075.1"/>
    <property type="molecule type" value="Genomic_DNA"/>
</dbReference>
<feature type="transmembrane region" description="Helical" evidence="1">
    <location>
        <begin position="58"/>
        <end position="80"/>
    </location>
</feature>
<reference evidence="3" key="1">
    <citation type="submission" date="2016-10" db="EMBL/GenBank/DDBJ databases">
        <authorList>
            <person name="Varghese N."/>
            <person name="Submissions S."/>
        </authorList>
    </citation>
    <scope>NUCLEOTIDE SEQUENCE [LARGE SCALE GENOMIC DNA]</scope>
    <source>
        <strain evidence="3">DSM 21368</strain>
    </source>
</reference>
<name>A0A1H5KTC1_9MICO</name>
<evidence type="ECO:0000313" key="3">
    <source>
        <dbReference type="Proteomes" id="UP000199220"/>
    </source>
</evidence>
<evidence type="ECO:0000256" key="1">
    <source>
        <dbReference type="SAM" id="Phobius"/>
    </source>
</evidence>
<feature type="transmembrane region" description="Helical" evidence="1">
    <location>
        <begin position="87"/>
        <end position="112"/>
    </location>
</feature>
<feature type="transmembrane region" description="Helical" evidence="1">
    <location>
        <begin position="124"/>
        <end position="144"/>
    </location>
</feature>
<dbReference type="Proteomes" id="UP000199220">
    <property type="component" value="Unassembled WGS sequence"/>
</dbReference>
<keyword evidence="1" id="KW-0472">Membrane</keyword>
<protein>
    <submittedName>
        <fullName evidence="2">Uncharacterized protein</fullName>
    </submittedName>
</protein>
<dbReference type="OrthoDB" id="5644717at2"/>
<proteinExistence type="predicted"/>
<keyword evidence="1" id="KW-0812">Transmembrane</keyword>
<keyword evidence="3" id="KW-1185">Reference proteome</keyword>
<gene>
    <name evidence="2" type="ORF">SAMN04488554_2441</name>
</gene>
<dbReference type="STRING" id="648782.SAMN04488554_2441"/>
<feature type="transmembrane region" description="Helical" evidence="1">
    <location>
        <begin position="23"/>
        <end position="46"/>
    </location>
</feature>
<dbReference type="RefSeq" id="WP_089773397.1">
    <property type="nucleotide sequence ID" value="NZ_FNTX01000002.1"/>
</dbReference>